<dbReference type="Gene3D" id="3.50.50.60">
    <property type="entry name" value="FAD/NAD(P)-binding domain"/>
    <property type="match status" value="1"/>
</dbReference>
<dbReference type="EMBL" id="JBFASG010000017">
    <property type="protein sequence ID" value="MEV4924745.1"/>
    <property type="molecule type" value="Genomic_DNA"/>
</dbReference>
<dbReference type="SUPFAM" id="SSF54373">
    <property type="entry name" value="FAD-linked reductases, C-terminal domain"/>
    <property type="match status" value="1"/>
</dbReference>
<protein>
    <submittedName>
        <fullName evidence="4">4-hydroxybenzoate 3-monooxygenase</fullName>
        <ecNumber evidence="4">1.14.13.2</ecNumber>
    </submittedName>
</protein>
<evidence type="ECO:0000259" key="3">
    <source>
        <dbReference type="Pfam" id="PF01494"/>
    </source>
</evidence>
<accession>A0ABV3IW99</accession>
<dbReference type="Proteomes" id="UP001552479">
    <property type="component" value="Unassembled WGS sequence"/>
</dbReference>
<dbReference type="GO" id="GO:0018659">
    <property type="term" value="F:4-hydroxybenzoate 3-monooxygenase activity"/>
    <property type="evidence" value="ECO:0007669"/>
    <property type="project" value="UniProtKB-EC"/>
</dbReference>
<dbReference type="InterPro" id="IPR036188">
    <property type="entry name" value="FAD/NAD-bd_sf"/>
</dbReference>
<organism evidence="4 5">
    <name type="scientific">Streptomyces roseoverticillatus</name>
    <dbReference type="NCBI Taxonomy" id="66429"/>
    <lineage>
        <taxon>Bacteria</taxon>
        <taxon>Bacillati</taxon>
        <taxon>Actinomycetota</taxon>
        <taxon>Actinomycetes</taxon>
        <taxon>Kitasatosporales</taxon>
        <taxon>Streptomycetaceae</taxon>
        <taxon>Streptomyces</taxon>
    </lineage>
</organism>
<evidence type="ECO:0000256" key="1">
    <source>
        <dbReference type="ARBA" id="ARBA00022630"/>
    </source>
</evidence>
<dbReference type="PANTHER" id="PTHR43004">
    <property type="entry name" value="TRK SYSTEM POTASSIUM UPTAKE PROTEIN"/>
    <property type="match status" value="1"/>
</dbReference>
<dbReference type="InterPro" id="IPR050641">
    <property type="entry name" value="RIFMO-like"/>
</dbReference>
<reference evidence="4 5" key="1">
    <citation type="submission" date="2024-06" db="EMBL/GenBank/DDBJ databases">
        <title>The Natural Products Discovery Center: Release of the First 8490 Sequenced Strains for Exploring Actinobacteria Biosynthetic Diversity.</title>
        <authorList>
            <person name="Kalkreuter E."/>
            <person name="Kautsar S.A."/>
            <person name="Yang D."/>
            <person name="Bader C.D."/>
            <person name="Teijaro C.N."/>
            <person name="Fluegel L."/>
            <person name="Davis C.M."/>
            <person name="Simpson J.R."/>
            <person name="Lauterbach L."/>
            <person name="Steele A.D."/>
            <person name="Gui C."/>
            <person name="Meng S."/>
            <person name="Li G."/>
            <person name="Viehrig K."/>
            <person name="Ye F."/>
            <person name="Su P."/>
            <person name="Kiefer A.F."/>
            <person name="Nichols A."/>
            <person name="Cepeda A.J."/>
            <person name="Yan W."/>
            <person name="Fan B."/>
            <person name="Jiang Y."/>
            <person name="Adhikari A."/>
            <person name="Zheng C.-J."/>
            <person name="Schuster L."/>
            <person name="Cowan T.M."/>
            <person name="Smanski M.J."/>
            <person name="Chevrette M.G."/>
            <person name="De Carvalho L.P.S."/>
            <person name="Shen B."/>
        </authorList>
    </citation>
    <scope>NUCLEOTIDE SEQUENCE [LARGE SCALE GENOMIC DNA]</scope>
    <source>
        <strain evidence="4 5">NPDC053791</strain>
    </source>
</reference>
<dbReference type="Pfam" id="PF01494">
    <property type="entry name" value="FAD_binding_3"/>
    <property type="match status" value="1"/>
</dbReference>
<gene>
    <name evidence="4" type="ORF">AB0L03_18185</name>
</gene>
<feature type="domain" description="FAD-binding" evidence="3">
    <location>
        <begin position="18"/>
        <end position="354"/>
    </location>
</feature>
<dbReference type="Gene3D" id="3.30.9.10">
    <property type="entry name" value="D-Amino Acid Oxidase, subunit A, domain 2"/>
    <property type="match status" value="1"/>
</dbReference>
<dbReference type="PANTHER" id="PTHR43004:SF3">
    <property type="entry name" value="P-HYDROXYBENZOATE HYDROXYLASE"/>
    <property type="match status" value="1"/>
</dbReference>
<comment type="caution">
    <text evidence="4">The sequence shown here is derived from an EMBL/GenBank/DDBJ whole genome shotgun (WGS) entry which is preliminary data.</text>
</comment>
<evidence type="ECO:0000313" key="4">
    <source>
        <dbReference type="EMBL" id="MEV4924745.1"/>
    </source>
</evidence>
<keyword evidence="5" id="KW-1185">Reference proteome</keyword>
<dbReference type="SUPFAM" id="SSF51905">
    <property type="entry name" value="FAD/NAD(P)-binding domain"/>
    <property type="match status" value="1"/>
</dbReference>
<name>A0ABV3IW99_9ACTN</name>
<sequence>MTTQPAEVPRSAPEAHERTTVVIVGAGVAGLTLGNFLLRSGIDCVILEKRSRAYVEQRQRAGVIDTRAARMFREWGLEDRVIGGVPVEPVLNFRIDGETRPLTLAPDDHDDGRFCPQRVLVRNLIDVFTGDGGDLRFDADDLSLHNIADEMLPHVRYRDGAGSTKVIDCEFVAGCDGDRGASRAAIPGESLTRHSYEYGYAWLTVMAEVPANHQSMMALHPRGFAGQFARGPHASRFYLQCPLDSSLPQWTDERIWDELETRFGEPMATRGRIAGTQLVPLRSVVYSPMSHGRLYLLGDAAHIVPPMSAKGMNLALYDAEVFAKAVIHHQVNDQDSALLDAYSSMCLRHVWNYQAFAAWWTELIHNAGDSSHQGEFRHQVARADLARLFASGSANRLLSEFIAGLN</sequence>
<dbReference type="EC" id="1.14.13.2" evidence="4"/>
<dbReference type="InterPro" id="IPR002938">
    <property type="entry name" value="FAD-bd"/>
</dbReference>
<keyword evidence="1" id="KW-0285">Flavoprotein</keyword>
<keyword evidence="2" id="KW-0274">FAD</keyword>
<keyword evidence="4" id="KW-0560">Oxidoreductase</keyword>
<dbReference type="RefSeq" id="WP_366088634.1">
    <property type="nucleotide sequence ID" value="NZ_JBFASG010000017.1"/>
</dbReference>
<proteinExistence type="predicted"/>
<evidence type="ECO:0000313" key="5">
    <source>
        <dbReference type="Proteomes" id="UP001552479"/>
    </source>
</evidence>
<evidence type="ECO:0000256" key="2">
    <source>
        <dbReference type="ARBA" id="ARBA00022827"/>
    </source>
</evidence>
<dbReference type="NCBIfam" id="NF006091">
    <property type="entry name" value="PRK08243.1"/>
    <property type="match status" value="1"/>
</dbReference>
<dbReference type="PRINTS" id="PR00420">
    <property type="entry name" value="RNGMNOXGNASE"/>
</dbReference>